<reference evidence="7" key="1">
    <citation type="journal article" date="2016" name="Insect Biochem. Mol. Biol.">
        <title>Multifaceted biological insights from a draft genome sequence of the tobacco hornworm moth, Manduca sexta.</title>
        <authorList>
            <person name="Kanost M.R."/>
            <person name="Arrese E.L."/>
            <person name="Cao X."/>
            <person name="Chen Y.R."/>
            <person name="Chellapilla S."/>
            <person name="Goldsmith M.R."/>
            <person name="Grosse-Wilde E."/>
            <person name="Heckel D.G."/>
            <person name="Herndon N."/>
            <person name="Jiang H."/>
            <person name="Papanicolaou A."/>
            <person name="Qu J."/>
            <person name="Soulages J.L."/>
            <person name="Vogel H."/>
            <person name="Walters J."/>
            <person name="Waterhouse R.M."/>
            <person name="Ahn S.J."/>
            <person name="Almeida F.C."/>
            <person name="An C."/>
            <person name="Aqrawi P."/>
            <person name="Bretschneider A."/>
            <person name="Bryant W.B."/>
            <person name="Bucks S."/>
            <person name="Chao H."/>
            <person name="Chevignon G."/>
            <person name="Christen J.M."/>
            <person name="Clarke D.F."/>
            <person name="Dittmer N.T."/>
            <person name="Ferguson L.C.F."/>
            <person name="Garavelou S."/>
            <person name="Gordon K.H.J."/>
            <person name="Gunaratna R.T."/>
            <person name="Han Y."/>
            <person name="Hauser F."/>
            <person name="He Y."/>
            <person name="Heidel-Fischer H."/>
            <person name="Hirsh A."/>
            <person name="Hu Y."/>
            <person name="Jiang H."/>
            <person name="Kalra D."/>
            <person name="Klinner C."/>
            <person name="Konig C."/>
            <person name="Kovar C."/>
            <person name="Kroll A.R."/>
            <person name="Kuwar S.S."/>
            <person name="Lee S.L."/>
            <person name="Lehman R."/>
            <person name="Li K."/>
            <person name="Li Z."/>
            <person name="Liang H."/>
            <person name="Lovelace S."/>
            <person name="Lu Z."/>
            <person name="Mansfield J.H."/>
            <person name="McCulloch K.J."/>
            <person name="Mathew T."/>
            <person name="Morton B."/>
            <person name="Muzny D.M."/>
            <person name="Neunemann D."/>
            <person name="Ongeri F."/>
            <person name="Pauchet Y."/>
            <person name="Pu L.L."/>
            <person name="Pyrousis I."/>
            <person name="Rao X.J."/>
            <person name="Redding A."/>
            <person name="Roesel C."/>
            <person name="Sanchez-Gracia A."/>
            <person name="Schaack S."/>
            <person name="Shukla A."/>
            <person name="Tetreau G."/>
            <person name="Wang Y."/>
            <person name="Xiong G.H."/>
            <person name="Traut W."/>
            <person name="Walsh T.K."/>
            <person name="Worley K.C."/>
            <person name="Wu D."/>
            <person name="Wu W."/>
            <person name="Wu Y.Q."/>
            <person name="Zhang X."/>
            <person name="Zou Z."/>
            <person name="Zucker H."/>
            <person name="Briscoe A.D."/>
            <person name="Burmester T."/>
            <person name="Clem R.J."/>
            <person name="Feyereisen R."/>
            <person name="Grimmelikhuijzen C.J.P."/>
            <person name="Hamodrakas S.J."/>
            <person name="Hansson B.S."/>
            <person name="Huguet E."/>
            <person name="Jermiin L.S."/>
            <person name="Lan Q."/>
            <person name="Lehman H.K."/>
            <person name="Lorenzen M."/>
            <person name="Merzendorfer H."/>
            <person name="Michalopoulos I."/>
            <person name="Morton D.B."/>
            <person name="Muthukrishnan S."/>
            <person name="Oakeshott J.G."/>
            <person name="Palmer W."/>
            <person name="Park Y."/>
            <person name="Passarelli A.L."/>
            <person name="Rozas J."/>
            <person name="Schwartz L.M."/>
            <person name="Smith W."/>
            <person name="Southgate A."/>
            <person name="Vilcinskas A."/>
            <person name="Vogt R."/>
            <person name="Wang P."/>
            <person name="Werren J."/>
            <person name="Yu X.Q."/>
            <person name="Zhou J.J."/>
            <person name="Brown S.J."/>
            <person name="Scherer S.E."/>
            <person name="Richards S."/>
            <person name="Blissard G.W."/>
        </authorList>
    </citation>
    <scope>NUCLEOTIDE SEQUENCE</scope>
</reference>
<dbReference type="Proteomes" id="UP000791440">
    <property type="component" value="Unassembled WGS sequence"/>
</dbReference>
<proteinExistence type="inferred from homology"/>
<evidence type="ECO:0008006" key="9">
    <source>
        <dbReference type="Google" id="ProtNLM"/>
    </source>
</evidence>
<feature type="transmembrane region" description="Helical" evidence="6">
    <location>
        <begin position="49"/>
        <end position="71"/>
    </location>
</feature>
<dbReference type="EMBL" id="JH668841">
    <property type="protein sequence ID" value="KAG6462405.1"/>
    <property type="molecule type" value="Genomic_DNA"/>
</dbReference>
<comment type="subcellular location">
    <subcellularLocation>
        <location evidence="1">Membrane</location>
        <topology evidence="1">Multi-pass membrane protein</topology>
    </subcellularLocation>
</comment>
<name>A0A921ZR79_MANSE</name>
<evidence type="ECO:0000256" key="2">
    <source>
        <dbReference type="ARBA" id="ARBA00007524"/>
    </source>
</evidence>
<evidence type="ECO:0000256" key="4">
    <source>
        <dbReference type="ARBA" id="ARBA00022989"/>
    </source>
</evidence>
<comment type="similarity">
    <text evidence="2">Belongs to the TspO/BZRP family.</text>
</comment>
<accession>A0A921ZR79</accession>
<dbReference type="InterPro" id="IPR004307">
    <property type="entry name" value="TspO_MBR"/>
</dbReference>
<dbReference type="EMBL" id="JH668841">
    <property type="protein sequence ID" value="KAG6462403.1"/>
    <property type="molecule type" value="Genomic_DNA"/>
</dbReference>
<dbReference type="FunFam" id="1.20.1260.100:FF:000001">
    <property type="entry name" value="translocator protein 2"/>
    <property type="match status" value="1"/>
</dbReference>
<evidence type="ECO:0000256" key="1">
    <source>
        <dbReference type="ARBA" id="ARBA00004141"/>
    </source>
</evidence>
<feature type="transmembrane region" description="Helical" evidence="6">
    <location>
        <begin position="6"/>
        <end position="28"/>
    </location>
</feature>
<dbReference type="PANTHER" id="PTHR10057">
    <property type="entry name" value="PERIPHERAL-TYPE BENZODIAZEPINE RECEPTOR"/>
    <property type="match status" value="1"/>
</dbReference>
<dbReference type="CDD" id="cd15904">
    <property type="entry name" value="TSPO_MBR"/>
    <property type="match status" value="1"/>
</dbReference>
<gene>
    <name evidence="7" type="ORF">O3G_MSEX013240</name>
</gene>
<feature type="transmembrane region" description="Helical" evidence="6">
    <location>
        <begin position="83"/>
        <end position="105"/>
    </location>
</feature>
<keyword evidence="3 6" id="KW-0812">Transmembrane</keyword>
<dbReference type="EMBL" id="JH668841">
    <property type="protein sequence ID" value="KAG6462404.1"/>
    <property type="molecule type" value="Genomic_DNA"/>
</dbReference>
<keyword evidence="5 6" id="KW-0472">Membrane</keyword>
<dbReference type="GO" id="GO:0033013">
    <property type="term" value="P:tetrapyrrole metabolic process"/>
    <property type="evidence" value="ECO:0007669"/>
    <property type="project" value="UniProtKB-ARBA"/>
</dbReference>
<dbReference type="AlphaFoldDB" id="A0A921ZR79"/>
<organism evidence="7 8">
    <name type="scientific">Manduca sexta</name>
    <name type="common">Tobacco hawkmoth</name>
    <name type="synonym">Tobacco hornworm</name>
    <dbReference type="NCBI Taxonomy" id="7130"/>
    <lineage>
        <taxon>Eukaryota</taxon>
        <taxon>Metazoa</taxon>
        <taxon>Ecdysozoa</taxon>
        <taxon>Arthropoda</taxon>
        <taxon>Hexapoda</taxon>
        <taxon>Insecta</taxon>
        <taxon>Pterygota</taxon>
        <taxon>Neoptera</taxon>
        <taxon>Endopterygota</taxon>
        <taxon>Lepidoptera</taxon>
        <taxon>Glossata</taxon>
        <taxon>Ditrysia</taxon>
        <taxon>Bombycoidea</taxon>
        <taxon>Sphingidae</taxon>
        <taxon>Sphinginae</taxon>
        <taxon>Sphingini</taxon>
        <taxon>Manduca</taxon>
    </lineage>
</organism>
<feature type="transmembrane region" description="Helical" evidence="6">
    <location>
        <begin position="138"/>
        <end position="158"/>
    </location>
</feature>
<reference evidence="7" key="2">
    <citation type="submission" date="2020-12" db="EMBL/GenBank/DDBJ databases">
        <authorList>
            <person name="Kanost M."/>
        </authorList>
    </citation>
    <scope>NUCLEOTIDE SEQUENCE</scope>
</reference>
<comment type="caution">
    <text evidence="7">The sequence shown here is derived from an EMBL/GenBank/DDBJ whole genome shotgun (WGS) entry which is preliminary data.</text>
</comment>
<dbReference type="InterPro" id="IPR038330">
    <property type="entry name" value="TspO/MBR-related_sf"/>
</dbReference>
<evidence type="ECO:0000256" key="3">
    <source>
        <dbReference type="ARBA" id="ARBA00022692"/>
    </source>
</evidence>
<evidence type="ECO:0000313" key="8">
    <source>
        <dbReference type="Proteomes" id="UP000791440"/>
    </source>
</evidence>
<dbReference type="PANTHER" id="PTHR10057:SF0">
    <property type="entry name" value="TRANSLOCATOR PROTEIN"/>
    <property type="match status" value="1"/>
</dbReference>
<protein>
    <recommendedName>
        <fullName evidence="9">Translocator protein</fullName>
    </recommendedName>
</protein>
<evidence type="ECO:0000256" key="6">
    <source>
        <dbReference type="SAM" id="Phobius"/>
    </source>
</evidence>
<dbReference type="PIRSF" id="PIRSF005859">
    <property type="entry name" value="PBR"/>
    <property type="match status" value="1"/>
</dbReference>
<keyword evidence="4 6" id="KW-1133">Transmembrane helix</keyword>
<feature type="transmembrane region" description="Helical" evidence="6">
    <location>
        <begin position="112"/>
        <end position="132"/>
    </location>
</feature>
<sequence>MPYLRVIGSILLPNMGGWVSTITMIGQVKRPDGKAWYQVIKKPTWTPPAWVFGPAWTVLYSTMGYASYVIYKDCGGFTKKSMVPLALYGGQLVLNWTWTPVFFGLHKIGLGLLHMAALDVSVVACAASFYQINPRASLLMVPYMAWLSFATCLNYSLWKLNRDDEKVN</sequence>
<dbReference type="EMBL" id="JH668841">
    <property type="protein sequence ID" value="KAG6462406.1"/>
    <property type="molecule type" value="Genomic_DNA"/>
</dbReference>
<dbReference type="GO" id="GO:0005741">
    <property type="term" value="C:mitochondrial outer membrane"/>
    <property type="evidence" value="ECO:0007669"/>
    <property type="project" value="TreeGrafter"/>
</dbReference>
<keyword evidence="8" id="KW-1185">Reference proteome</keyword>
<dbReference type="Gene3D" id="1.20.1260.100">
    <property type="entry name" value="TspO/MBR protein"/>
    <property type="match status" value="1"/>
</dbReference>
<dbReference type="Pfam" id="PF03073">
    <property type="entry name" value="TspO_MBR"/>
    <property type="match status" value="1"/>
</dbReference>
<evidence type="ECO:0000313" key="7">
    <source>
        <dbReference type="EMBL" id="KAG6462404.1"/>
    </source>
</evidence>
<evidence type="ECO:0000256" key="5">
    <source>
        <dbReference type="ARBA" id="ARBA00023136"/>
    </source>
</evidence>